<keyword evidence="12" id="KW-0378">Hydrolase</keyword>
<dbReference type="EC" id="3.1.3.7" evidence="12"/>
<feature type="compositionally biased region" description="Basic and acidic residues" evidence="14">
    <location>
        <begin position="570"/>
        <end position="579"/>
    </location>
</feature>
<feature type="binding site" evidence="13">
    <location>
        <position position="98"/>
    </location>
    <ligand>
        <name>Mg(2+)</name>
        <dbReference type="ChEBI" id="CHEBI:18420"/>
        <label>1</label>
        <note>catalytic</note>
    </ligand>
</feature>
<evidence type="ECO:0000256" key="3">
    <source>
        <dbReference type="ARBA" id="ARBA00022475"/>
    </source>
</evidence>
<evidence type="ECO:0000313" key="16">
    <source>
        <dbReference type="EMBL" id="AEQ53108.1"/>
    </source>
</evidence>
<dbReference type="InterPro" id="IPR006240">
    <property type="entry name" value="CysQ"/>
</dbReference>
<feature type="binding site" evidence="13">
    <location>
        <position position="79"/>
    </location>
    <ligand>
        <name>Mg(2+)</name>
        <dbReference type="ChEBI" id="CHEBI:18420"/>
        <label>1</label>
        <note>catalytic</note>
    </ligand>
</feature>
<dbReference type="eggNOG" id="COG0175">
    <property type="taxonomic scope" value="Bacteria"/>
</dbReference>
<dbReference type="EC" id="2.7.7.4" evidence="11"/>
<dbReference type="SUPFAM" id="SSF56655">
    <property type="entry name" value="Carbohydrate phosphatase"/>
    <property type="match status" value="1"/>
</dbReference>
<sequence>MMPTAQSTSVPSAGTGDIIDIFNAIALEAGALILSIYGRKFEVTTKSDASPLTEADTAAEALILERLGAAFPDVPIIAEEAVANGDAPECGERFFLVDPLDGSKEFIARNGEFTVNIALIENGAPVAGVVYAPALKRIWWGSTAGGAFVSLVDNHTLVQPMPIVVRGAPPKGLTLVGSRSHGSGEDDPRLDGLSIADFASMGSSLKFCLVAEGGADLYPRFGRTMEWDTAAGDAVLRAAGGRVLDMDGTPLAYGKRNQTHDTDFANTHFWAVGDGALVASICKDSKTMQPALKSSSSSLSHLARLESESIEIFREVAASFERPVMMYSIGKDSSVLLHLARKAFYPSRIPFPLLHVNTTWKFKEMIAFRDRMAAQYGFDLISHTNPDGLRDNINPFDHGSSRYTDIMKTQALRQALTAGQYDAAIGGARRDEEKSRAKERIFSHRNASHAWDPKNQRPELWRVFNTRLNPGESMRVFPISNWTELDVWTYIYAENIELPSLYFAKKRPVVERSGTLIMVDDERMPLEPGETPREMMVRFRTLGCYPLTGAIQSSAATLPEIIMEMQASRTSEREGRLIDSDSLGSMEKKKQEGYF</sequence>
<feature type="binding site" evidence="12">
    <location>
        <position position="228"/>
    </location>
    <ligand>
        <name>Mg(2+)</name>
        <dbReference type="ChEBI" id="CHEBI:18420"/>
        <label>2</label>
    </ligand>
</feature>
<dbReference type="GO" id="GO:0004781">
    <property type="term" value="F:sulfate adenylyltransferase (ATP) activity"/>
    <property type="evidence" value="ECO:0007669"/>
    <property type="project" value="UniProtKB-UniRule"/>
</dbReference>
<dbReference type="PANTHER" id="PTHR43196:SF1">
    <property type="entry name" value="SULFATE ADENYLYLTRANSFERASE SUBUNIT 2"/>
    <property type="match status" value="1"/>
</dbReference>
<evidence type="ECO:0000256" key="4">
    <source>
        <dbReference type="ARBA" id="ARBA00022519"/>
    </source>
</evidence>
<dbReference type="NCBIfam" id="NF009214">
    <property type="entry name" value="PRK12563.1"/>
    <property type="match status" value="1"/>
</dbReference>
<dbReference type="Gene3D" id="3.40.190.80">
    <property type="match status" value="1"/>
</dbReference>
<keyword evidence="12 13" id="KW-0460">Magnesium</keyword>
<feature type="binding site" evidence="12">
    <location>
        <position position="228"/>
    </location>
    <ligand>
        <name>substrate</name>
    </ligand>
</feature>
<dbReference type="NCBIfam" id="NF003587">
    <property type="entry name" value="PRK05253.1"/>
    <property type="match status" value="1"/>
</dbReference>
<evidence type="ECO:0000256" key="7">
    <source>
        <dbReference type="ARBA" id="ARBA00022741"/>
    </source>
</evidence>
<dbReference type="UniPathway" id="UPA00140">
    <property type="reaction ID" value="UER00204"/>
</dbReference>
<dbReference type="GO" id="GO:0046854">
    <property type="term" value="P:phosphatidylinositol phosphate biosynthetic process"/>
    <property type="evidence" value="ECO:0007669"/>
    <property type="project" value="InterPro"/>
</dbReference>
<dbReference type="InterPro" id="IPR020550">
    <property type="entry name" value="Inositol_monophosphatase_CS"/>
</dbReference>
<dbReference type="HAMAP" id="MF_02095">
    <property type="entry name" value="CysQ"/>
    <property type="match status" value="1"/>
</dbReference>
<comment type="similarity">
    <text evidence="2 11">Belongs to the PAPS reductase family. CysD subfamily.</text>
</comment>
<comment type="subcellular location">
    <subcellularLocation>
        <location evidence="12">Cell inner membrane</location>
        <topology evidence="12">Peripheral membrane protein</topology>
        <orientation evidence="12">Cytoplasmic side</orientation>
    </subcellularLocation>
</comment>
<evidence type="ECO:0000256" key="11">
    <source>
        <dbReference type="HAMAP-Rule" id="MF_00064"/>
    </source>
</evidence>
<keyword evidence="9 12" id="KW-0472">Membrane</keyword>
<comment type="subunit">
    <text evidence="11">Heterodimer composed of CysD, the smaller subunit, and CysN.</text>
</comment>
<feature type="binding site" evidence="13">
    <location>
        <position position="101"/>
    </location>
    <ligand>
        <name>Mg(2+)</name>
        <dbReference type="ChEBI" id="CHEBI:18420"/>
        <label>1</label>
        <note>catalytic</note>
    </ligand>
</feature>
<proteinExistence type="inferred from homology"/>
<dbReference type="Proteomes" id="UP000008850">
    <property type="component" value="Chromosome"/>
</dbReference>
<protein>
    <recommendedName>
        <fullName evidence="11 12">Multifunctional fusion protein</fullName>
    </recommendedName>
    <domain>
        <recommendedName>
            <fullName evidence="11">Sulfate adenylyltransferase subunit 2</fullName>
            <ecNumber evidence="11">2.7.7.4</ecNumber>
        </recommendedName>
        <alternativeName>
            <fullName evidence="11">ATP-sulfurylase small subunit</fullName>
        </alternativeName>
        <alternativeName>
            <fullName evidence="11">Sulfate adenylate transferase</fullName>
            <shortName evidence="11">SAT</shortName>
        </alternativeName>
    </domain>
    <domain>
        <recommendedName>
            <fullName evidence="12">3'(2'),5'-bisphosphate nucleotidase CysQ</fullName>
            <ecNumber evidence="12">3.1.3.7</ecNumber>
        </recommendedName>
        <alternativeName>
            <fullName evidence="12">3'(2'),5-bisphosphonucleoside 3'(2')-phosphohydrolase</fullName>
        </alternativeName>
        <alternativeName>
            <fullName evidence="12">3'-phosphoadenosine 5'-phosphate phosphatase</fullName>
            <shortName evidence="12">PAP phosphatase</shortName>
        </alternativeName>
    </domain>
</protein>
<comment type="caution">
    <text evidence="12">Lacks conserved residue(s) required for the propagation of feature annotation.</text>
</comment>
<comment type="function">
    <text evidence="11">With CysN forms the ATP sulfurylase (ATPS) that catalyzes the adenylation of sulfate producing adenosine 5'-phosphosulfate (APS) and diphosphate, the first enzymatic step in sulfur assimilation pathway. APS synthesis involves the formation of a high-energy phosphoric-sulfuric acid anhydride bond driven by GTP hydrolysis by CysN coupled to ATP hydrolysis by CysD.</text>
</comment>
<dbReference type="PROSITE" id="PS00630">
    <property type="entry name" value="IMP_2"/>
    <property type="match status" value="1"/>
</dbReference>
<evidence type="ECO:0000256" key="13">
    <source>
        <dbReference type="PIRSR" id="PIRSR600760-2"/>
    </source>
</evidence>
<gene>
    <name evidence="11" type="primary">cysD</name>
    <name evidence="12" type="synonym">cysQ</name>
    <name evidence="16" type="ordered locus">KKY_3118</name>
</gene>
<dbReference type="Gene3D" id="3.40.50.620">
    <property type="entry name" value="HUPs"/>
    <property type="match status" value="1"/>
</dbReference>
<feature type="binding site" evidence="12">
    <location>
        <position position="79"/>
    </location>
    <ligand>
        <name>Mg(2+)</name>
        <dbReference type="ChEBI" id="CHEBI:18420"/>
        <label>1</label>
    </ligand>
</feature>
<dbReference type="STRING" id="1082931.KKY_3118"/>
<dbReference type="EMBL" id="CP003075">
    <property type="protein sequence ID" value="AEQ53108.1"/>
    <property type="molecule type" value="Genomic_DNA"/>
</dbReference>
<evidence type="ECO:0000256" key="14">
    <source>
        <dbReference type="SAM" id="MobiDB-lite"/>
    </source>
</evidence>
<evidence type="ECO:0000256" key="8">
    <source>
        <dbReference type="ARBA" id="ARBA00022840"/>
    </source>
</evidence>
<organism evidence="16 17">
    <name type="scientific">Pelagibacterium halotolerans (strain DSM 22347 / JCM 15775 / CGMCC 1.7692 / B2)</name>
    <dbReference type="NCBI Taxonomy" id="1082931"/>
    <lineage>
        <taxon>Bacteria</taxon>
        <taxon>Pseudomonadati</taxon>
        <taxon>Pseudomonadota</taxon>
        <taxon>Alphaproteobacteria</taxon>
        <taxon>Hyphomicrobiales</taxon>
        <taxon>Devosiaceae</taxon>
        <taxon>Pelagibacterium</taxon>
    </lineage>
</organism>
<dbReference type="NCBIfam" id="TIGR02039">
    <property type="entry name" value="CysD"/>
    <property type="match status" value="1"/>
</dbReference>
<accession>G4RGV5</accession>
<evidence type="ECO:0000256" key="1">
    <source>
        <dbReference type="ARBA" id="ARBA00005289"/>
    </source>
</evidence>
<feature type="binding site" evidence="12">
    <location>
        <position position="79"/>
    </location>
    <ligand>
        <name>substrate</name>
    </ligand>
</feature>
<dbReference type="HOGENOM" id="CLU_458457_0_0_5"/>
<dbReference type="GO" id="GO:0000103">
    <property type="term" value="P:sulfate assimilation"/>
    <property type="evidence" value="ECO:0007669"/>
    <property type="project" value="UniProtKB-UniRule"/>
</dbReference>
<keyword evidence="6 11" id="KW-0548">Nucleotidyltransferase</keyword>
<dbReference type="Gene3D" id="3.30.540.10">
    <property type="entry name" value="Fructose-1,6-Bisphosphatase, subunit A, domain 1"/>
    <property type="match status" value="1"/>
</dbReference>
<comment type="function">
    <text evidence="12">Converts adenosine-3',5'-bisphosphate (PAP) to AMP.</text>
</comment>
<dbReference type="InterPro" id="IPR002500">
    <property type="entry name" value="PAPS_reduct_dom"/>
</dbReference>
<evidence type="ECO:0000256" key="9">
    <source>
        <dbReference type="ARBA" id="ARBA00023136"/>
    </source>
</evidence>
<dbReference type="GO" id="GO:0005886">
    <property type="term" value="C:plasma membrane"/>
    <property type="evidence" value="ECO:0007669"/>
    <property type="project" value="UniProtKB-SubCell"/>
</dbReference>
<dbReference type="GO" id="GO:0008441">
    <property type="term" value="F:3'(2'),5'-bisphosphate nucleotidase activity"/>
    <property type="evidence" value="ECO:0007669"/>
    <property type="project" value="UniProtKB-UniRule"/>
</dbReference>
<evidence type="ECO:0000313" key="17">
    <source>
        <dbReference type="Proteomes" id="UP000008850"/>
    </source>
</evidence>
<dbReference type="InterPro" id="IPR050128">
    <property type="entry name" value="Sulfate_adenylyltrnsfr_sub2"/>
</dbReference>
<evidence type="ECO:0000256" key="10">
    <source>
        <dbReference type="ARBA" id="ARBA00049370"/>
    </source>
</evidence>
<dbReference type="SUPFAM" id="SSF52402">
    <property type="entry name" value="Adenine nucleotide alpha hydrolases-like"/>
    <property type="match status" value="1"/>
</dbReference>
<evidence type="ECO:0000256" key="6">
    <source>
        <dbReference type="ARBA" id="ARBA00022695"/>
    </source>
</evidence>
<evidence type="ECO:0000256" key="2">
    <source>
        <dbReference type="ARBA" id="ARBA00008885"/>
    </source>
</evidence>
<name>G4RGV5_PELHB</name>
<dbReference type="KEGG" id="phl:KKY_3118"/>
<dbReference type="InterPro" id="IPR011784">
    <property type="entry name" value="SO4_adenylTrfase_ssu"/>
</dbReference>
<feature type="binding site" evidence="13">
    <location>
        <position position="100"/>
    </location>
    <ligand>
        <name>Mg(2+)</name>
        <dbReference type="ChEBI" id="CHEBI:18420"/>
        <label>1</label>
        <note>catalytic</note>
    </ligand>
</feature>
<dbReference type="PATRIC" id="fig|1082931.4.peg.3073"/>
<feature type="region of interest" description="Disordered" evidence="14">
    <location>
        <begin position="567"/>
        <end position="595"/>
    </location>
</feature>
<comment type="cofactor">
    <cofactor evidence="12 13">
        <name>Mg(2+)</name>
        <dbReference type="ChEBI" id="CHEBI:18420"/>
    </cofactor>
</comment>
<keyword evidence="17" id="KW-1185">Reference proteome</keyword>
<dbReference type="PRINTS" id="PR00377">
    <property type="entry name" value="IMPHPHTASES"/>
</dbReference>
<comment type="similarity">
    <text evidence="1 12">Belongs to the inositol monophosphatase superfamily. CysQ family.</text>
</comment>
<dbReference type="Pfam" id="PF00459">
    <property type="entry name" value="Inositol_P"/>
    <property type="match status" value="1"/>
</dbReference>
<dbReference type="GO" id="GO:0000287">
    <property type="term" value="F:magnesium ion binding"/>
    <property type="evidence" value="ECO:0007669"/>
    <property type="project" value="UniProtKB-UniRule"/>
</dbReference>
<feature type="binding site" evidence="12">
    <location>
        <position position="98"/>
    </location>
    <ligand>
        <name>Mg(2+)</name>
        <dbReference type="ChEBI" id="CHEBI:18420"/>
        <label>2</label>
    </ligand>
</feature>
<keyword evidence="5 11" id="KW-0808">Transferase</keyword>
<dbReference type="AlphaFoldDB" id="G4RGV5"/>
<reference evidence="16 17" key="1">
    <citation type="journal article" date="2012" name="J. Bacteriol.">
        <title>Complete genome sequence of Pelagibacterium halotolerans B2T.</title>
        <authorList>
            <person name="Huo Y.Y."/>
            <person name="Cheng H."/>
            <person name="Han X.F."/>
            <person name="Jiang X.W."/>
            <person name="Sun C."/>
            <person name="Zhang X.Q."/>
            <person name="Zhu X.F."/>
            <person name="Liu Y.F."/>
            <person name="Li P.F."/>
            <person name="Ni P.X."/>
            <person name="Wu M."/>
        </authorList>
    </citation>
    <scope>NUCLEOTIDE SEQUENCE [LARGE SCALE GENOMIC DNA]</scope>
    <source>
        <strain evidence="17">DSM 22347 / JCM 15775 / CGMCC 1.7692 / B2</strain>
    </source>
</reference>
<dbReference type="CDD" id="cd01638">
    <property type="entry name" value="CysQ"/>
    <property type="match status" value="1"/>
</dbReference>
<comment type="catalytic activity">
    <reaction evidence="12">
        <text>adenosine 3',5'-bisphosphate + H2O = AMP + phosphate</text>
        <dbReference type="Rhea" id="RHEA:10040"/>
        <dbReference type="ChEBI" id="CHEBI:15377"/>
        <dbReference type="ChEBI" id="CHEBI:43474"/>
        <dbReference type="ChEBI" id="CHEBI:58343"/>
        <dbReference type="ChEBI" id="CHEBI:456215"/>
        <dbReference type="EC" id="3.1.3.7"/>
    </reaction>
</comment>
<feature type="binding site" evidence="12">
    <location>
        <position position="101"/>
    </location>
    <ligand>
        <name>Mg(2+)</name>
        <dbReference type="ChEBI" id="CHEBI:18420"/>
        <label>2</label>
    </ligand>
</feature>
<keyword evidence="3 12" id="KW-1003">Cell membrane</keyword>
<keyword evidence="4 12" id="KW-0997">Cell inner membrane</keyword>
<keyword evidence="8 11" id="KW-0067">ATP-binding</keyword>
<dbReference type="InterPro" id="IPR014729">
    <property type="entry name" value="Rossmann-like_a/b/a_fold"/>
</dbReference>
<dbReference type="HAMAP" id="MF_00064">
    <property type="entry name" value="Sulf_adenylyltr_sub2"/>
    <property type="match status" value="1"/>
</dbReference>
<dbReference type="PANTHER" id="PTHR43196">
    <property type="entry name" value="SULFATE ADENYLYLTRANSFERASE SUBUNIT 2"/>
    <property type="match status" value="1"/>
</dbReference>
<dbReference type="Pfam" id="PF01507">
    <property type="entry name" value="PAPS_reduct"/>
    <property type="match status" value="1"/>
</dbReference>
<feature type="compositionally biased region" description="Basic and acidic residues" evidence="14">
    <location>
        <begin position="586"/>
        <end position="595"/>
    </location>
</feature>
<feature type="binding site" evidence="12">
    <location>
        <position position="100"/>
    </location>
    <ligand>
        <name>Mg(2+)</name>
        <dbReference type="ChEBI" id="CHEBI:18420"/>
        <label>1</label>
    </ligand>
</feature>
<dbReference type="GO" id="GO:0005524">
    <property type="term" value="F:ATP binding"/>
    <property type="evidence" value="ECO:0007669"/>
    <property type="project" value="UniProtKB-KW"/>
</dbReference>
<evidence type="ECO:0000256" key="12">
    <source>
        <dbReference type="HAMAP-Rule" id="MF_02095"/>
    </source>
</evidence>
<evidence type="ECO:0000259" key="15">
    <source>
        <dbReference type="Pfam" id="PF01507"/>
    </source>
</evidence>
<dbReference type="NCBIfam" id="TIGR01331">
    <property type="entry name" value="bisphos_cysQ"/>
    <property type="match status" value="1"/>
</dbReference>
<keyword evidence="12 13" id="KW-0479">Metal-binding</keyword>
<comment type="pathway">
    <text evidence="11">Sulfur metabolism; hydrogen sulfide biosynthesis; sulfite from sulfate: step 1/3.</text>
</comment>
<keyword evidence="7 11" id="KW-0547">Nucleotide-binding</keyword>
<feature type="binding site" evidence="12">
    <location>
        <position position="98"/>
    </location>
    <ligand>
        <name>Mg(2+)</name>
        <dbReference type="ChEBI" id="CHEBI:18420"/>
        <label>1</label>
    </ligand>
</feature>
<dbReference type="GO" id="GO:0070814">
    <property type="term" value="P:hydrogen sulfide biosynthetic process"/>
    <property type="evidence" value="ECO:0007669"/>
    <property type="project" value="UniProtKB-UniRule"/>
</dbReference>
<feature type="binding site" evidence="13">
    <location>
        <position position="228"/>
    </location>
    <ligand>
        <name>Mg(2+)</name>
        <dbReference type="ChEBI" id="CHEBI:18420"/>
        <label>1</label>
        <note>catalytic</note>
    </ligand>
</feature>
<evidence type="ECO:0000256" key="5">
    <source>
        <dbReference type="ARBA" id="ARBA00022679"/>
    </source>
</evidence>
<dbReference type="eggNOG" id="COG1218">
    <property type="taxonomic scope" value="Bacteria"/>
</dbReference>
<dbReference type="FunFam" id="3.40.50.620:FF:000002">
    <property type="entry name" value="Sulfate adenylyltransferase subunit 2"/>
    <property type="match status" value="1"/>
</dbReference>
<feature type="domain" description="Phosphoadenosine phosphosulphate reductase" evidence="15">
    <location>
        <begin position="323"/>
        <end position="549"/>
    </location>
</feature>
<dbReference type="InterPro" id="IPR000760">
    <property type="entry name" value="Inositol_monophosphatase-like"/>
</dbReference>
<comment type="catalytic activity">
    <reaction evidence="10 11">
        <text>sulfate + ATP + H(+) = adenosine 5'-phosphosulfate + diphosphate</text>
        <dbReference type="Rhea" id="RHEA:18133"/>
        <dbReference type="ChEBI" id="CHEBI:15378"/>
        <dbReference type="ChEBI" id="CHEBI:16189"/>
        <dbReference type="ChEBI" id="CHEBI:30616"/>
        <dbReference type="ChEBI" id="CHEBI:33019"/>
        <dbReference type="ChEBI" id="CHEBI:58243"/>
        <dbReference type="EC" id="2.7.7.4"/>
    </reaction>
</comment>